<dbReference type="Proteomes" id="UP001244011">
    <property type="component" value="Unassembled WGS sequence"/>
</dbReference>
<dbReference type="AlphaFoldDB" id="A0AAJ0FP61"/>
<feature type="compositionally biased region" description="Low complexity" evidence="1">
    <location>
        <begin position="708"/>
        <end position="720"/>
    </location>
</feature>
<protein>
    <recommendedName>
        <fullName evidence="2">Ig-like domain-containing protein</fullName>
    </recommendedName>
</protein>
<dbReference type="InterPro" id="IPR007110">
    <property type="entry name" value="Ig-like_dom"/>
</dbReference>
<dbReference type="PROSITE" id="PS50835">
    <property type="entry name" value="IG_LIKE"/>
    <property type="match status" value="1"/>
</dbReference>
<keyword evidence="4" id="KW-1185">Reference proteome</keyword>
<sequence length="801" mass="90535">MSRNTTVTFREEVVKIPAETSRESTPTTLEPARDAHWQRDEIKLGPPKAVVIEDDDGSDSEYGTKDNDLDAWGDPSQPRARPAAENYADETGESLVTLVCTARAEISKNVQMRWLHLQQTERNLRTLEDLVLYCPYASDTMKSVALNLLRNSHNRSEGASNRGYVVRYDNRDSRGTWNEDSVTFLSVPFLLRRRSRTPAHIALHLLPYFHGDLPRHNDIDASDAYSPLAREFRDDEQFYVTQLWCLLLEPESRQPLTVRIVDEEFGHFYLVIRPPIPYNSWQDFMKHVLSVTRCHVSLEEGASSSNFTLLNGELDRLTPERWITLMEREDLDTLQLTLVRGMIDDSPSDDYDSPSSRRTRRSSRRSLIEPKGILKNKIINDPLNFIDPKKCLIETSSDDSEGGNEGKCVAFKDDPAPIMDTVSPFFTWNVIRQSSTSRYEEGYPNSSVRVYRLLSQVEKSITRRRHRVLYLAGFESKISLQIQMLEGAPLDMRMDEAVRKLVCLSRDITGMFIPKELEVVHRCWKKYWGSVDKMMTDQDQYDSLELALQHLHEKHVEANICTPTAQAIDDPCTVWLQASESEHLRLSHANRETLNEYIVMVQHFVSHLERFRKSARELHLSIRLGRGAMVPSSDHGGVPSATLPFLPSSVVRAFEELLISNLVLAGRVSRTWVGGALRSEQRTASSASHGATNSHDARATRKSRLYPQGSQSGYGASSSYSWGTATATQIRNLSTIAKATSLLRHARKDLVLLGSTTSRAGCLNLEAIGSEFPVAMVLSNLSGLVDGKETDAVGITRRKLR</sequence>
<name>A0AAJ0FP61_9PEZI</name>
<evidence type="ECO:0000259" key="2">
    <source>
        <dbReference type="PROSITE" id="PS50835"/>
    </source>
</evidence>
<evidence type="ECO:0000256" key="1">
    <source>
        <dbReference type="SAM" id="MobiDB-lite"/>
    </source>
</evidence>
<feature type="compositionally biased region" description="Basic and acidic residues" evidence="1">
    <location>
        <begin position="31"/>
        <end position="43"/>
    </location>
</feature>
<gene>
    <name evidence="3" type="ORF">QBC33DRAFT_619329</name>
</gene>
<proteinExistence type="predicted"/>
<feature type="domain" description="Ig-like" evidence="2">
    <location>
        <begin position="78"/>
        <end position="115"/>
    </location>
</feature>
<feature type="region of interest" description="Disordered" evidence="1">
    <location>
        <begin position="16"/>
        <end position="88"/>
    </location>
</feature>
<dbReference type="GeneID" id="85315919"/>
<feature type="region of interest" description="Disordered" evidence="1">
    <location>
        <begin position="345"/>
        <end position="366"/>
    </location>
</feature>
<evidence type="ECO:0000313" key="4">
    <source>
        <dbReference type="Proteomes" id="UP001244011"/>
    </source>
</evidence>
<organism evidence="3 4">
    <name type="scientific">Phialemonium atrogriseum</name>
    <dbReference type="NCBI Taxonomy" id="1093897"/>
    <lineage>
        <taxon>Eukaryota</taxon>
        <taxon>Fungi</taxon>
        <taxon>Dikarya</taxon>
        <taxon>Ascomycota</taxon>
        <taxon>Pezizomycotina</taxon>
        <taxon>Sordariomycetes</taxon>
        <taxon>Sordariomycetidae</taxon>
        <taxon>Cephalothecales</taxon>
        <taxon>Cephalothecaceae</taxon>
        <taxon>Phialemonium</taxon>
    </lineage>
</organism>
<reference evidence="3" key="1">
    <citation type="submission" date="2023-06" db="EMBL/GenBank/DDBJ databases">
        <title>Genome-scale phylogeny and comparative genomics of the fungal order Sordariales.</title>
        <authorList>
            <consortium name="Lawrence Berkeley National Laboratory"/>
            <person name="Hensen N."/>
            <person name="Bonometti L."/>
            <person name="Westerberg I."/>
            <person name="Brannstrom I.O."/>
            <person name="Guillou S."/>
            <person name="Cros-Aarteil S."/>
            <person name="Calhoun S."/>
            <person name="Haridas S."/>
            <person name="Kuo A."/>
            <person name="Mondo S."/>
            <person name="Pangilinan J."/>
            <person name="Riley R."/>
            <person name="Labutti K."/>
            <person name="Andreopoulos B."/>
            <person name="Lipzen A."/>
            <person name="Chen C."/>
            <person name="Yanf M."/>
            <person name="Daum C."/>
            <person name="Ng V."/>
            <person name="Clum A."/>
            <person name="Steindorff A."/>
            <person name="Ohm R."/>
            <person name="Martin F."/>
            <person name="Silar P."/>
            <person name="Natvig D."/>
            <person name="Lalanne C."/>
            <person name="Gautier V."/>
            <person name="Ament-Velasquez S.L."/>
            <person name="Kruys A."/>
            <person name="Hutchinson M.I."/>
            <person name="Powell A.J."/>
            <person name="Barry K."/>
            <person name="Miller A.N."/>
            <person name="Grigoriev I.V."/>
            <person name="Debuchy R."/>
            <person name="Gladieux P."/>
            <person name="Thoren M.H."/>
            <person name="Johannesson H."/>
        </authorList>
    </citation>
    <scope>NUCLEOTIDE SEQUENCE</scope>
    <source>
        <strain evidence="3">8032-3</strain>
    </source>
</reference>
<evidence type="ECO:0000313" key="3">
    <source>
        <dbReference type="EMBL" id="KAK1767850.1"/>
    </source>
</evidence>
<feature type="region of interest" description="Disordered" evidence="1">
    <location>
        <begin position="683"/>
        <end position="720"/>
    </location>
</feature>
<feature type="compositionally biased region" description="Polar residues" evidence="1">
    <location>
        <begin position="683"/>
        <end position="694"/>
    </location>
</feature>
<dbReference type="RefSeq" id="XP_060284063.1">
    <property type="nucleotide sequence ID" value="XM_060432732.1"/>
</dbReference>
<accession>A0AAJ0FP61</accession>
<dbReference type="EMBL" id="MU839007">
    <property type="protein sequence ID" value="KAK1767850.1"/>
    <property type="molecule type" value="Genomic_DNA"/>
</dbReference>
<comment type="caution">
    <text evidence="3">The sequence shown here is derived from an EMBL/GenBank/DDBJ whole genome shotgun (WGS) entry which is preliminary data.</text>
</comment>